<feature type="transmembrane region" description="Helical" evidence="1">
    <location>
        <begin position="12"/>
        <end position="45"/>
    </location>
</feature>
<proteinExistence type="predicted"/>
<evidence type="ECO:0000259" key="2">
    <source>
        <dbReference type="Pfam" id="PF09922"/>
    </source>
</evidence>
<evidence type="ECO:0000313" key="4">
    <source>
        <dbReference type="Proteomes" id="UP000247978"/>
    </source>
</evidence>
<dbReference type="Pfam" id="PF09922">
    <property type="entry name" value="LiaF-like_C"/>
    <property type="match status" value="1"/>
</dbReference>
<dbReference type="OrthoDB" id="2351415at2"/>
<dbReference type="Proteomes" id="UP000247978">
    <property type="component" value="Unassembled WGS sequence"/>
</dbReference>
<keyword evidence="1" id="KW-0472">Membrane</keyword>
<dbReference type="GO" id="GO:0016020">
    <property type="term" value="C:membrane"/>
    <property type="evidence" value="ECO:0007669"/>
    <property type="project" value="InterPro"/>
</dbReference>
<keyword evidence="1" id="KW-1133">Transmembrane helix</keyword>
<name>A0A2V3VW35_9BACI</name>
<sequence length="244" mass="28275">MLKRLSTDTINWILIIGVILFIIEIAFFHGGMIGTAAFTGFLAYIGWKNYHTLWGKVMFWIGFISFVFAILNMIAVRFLIVIFLILLLVDYAKSRNENEKVEPSAYVEKQPPFDEPMIQMNPLFRQILYGNQHTENSAYEWQDINIHGGIGDRVIDLSNTVLPDDTAVISIRHFIGNIIIYVPYETELMIHHSAVFGRAYIFNKNHYNLMNQNISYKTQYYDTTHSRIKIITSLISGNIEVKRI</sequence>
<evidence type="ECO:0000313" key="3">
    <source>
        <dbReference type="EMBL" id="PXW85031.1"/>
    </source>
</evidence>
<dbReference type="AlphaFoldDB" id="A0A2V3VW35"/>
<dbReference type="EMBL" id="QJJQ01000012">
    <property type="protein sequence ID" value="PXW85031.1"/>
    <property type="molecule type" value="Genomic_DNA"/>
</dbReference>
<reference evidence="3 4" key="1">
    <citation type="submission" date="2018-05" db="EMBL/GenBank/DDBJ databases">
        <title>Genomic Encyclopedia of Type Strains, Phase IV (KMG-IV): sequencing the most valuable type-strain genomes for metagenomic binning, comparative biology and taxonomic classification.</title>
        <authorList>
            <person name="Goeker M."/>
        </authorList>
    </citation>
    <scope>NUCLEOTIDE SEQUENCE [LARGE SCALE GENOMIC DNA]</scope>
    <source>
        <strain evidence="3 4">DSM 28556</strain>
    </source>
</reference>
<dbReference type="NCBIfam" id="NF040535">
    <property type="entry name" value="LiaF_C_term"/>
    <property type="match status" value="1"/>
</dbReference>
<dbReference type="RefSeq" id="WP_110396303.1">
    <property type="nucleotide sequence ID" value="NZ_JADIJL010000021.1"/>
</dbReference>
<keyword evidence="1" id="KW-0812">Transmembrane</keyword>
<feature type="transmembrane region" description="Helical" evidence="1">
    <location>
        <begin position="57"/>
        <end position="89"/>
    </location>
</feature>
<feature type="domain" description="Cell wall-active antibiotics response LiaF-like C-terminal" evidence="2">
    <location>
        <begin position="130"/>
        <end position="241"/>
    </location>
</feature>
<comment type="caution">
    <text evidence="3">The sequence shown here is derived from an EMBL/GenBank/DDBJ whole genome shotgun (WGS) entry which is preliminary data.</text>
</comment>
<protein>
    <submittedName>
        <fullName evidence="3">Putative membrane protein</fullName>
    </submittedName>
</protein>
<organism evidence="3 4">
    <name type="scientific">Pseudogracilibacillus auburnensis</name>
    <dbReference type="NCBI Taxonomy" id="1494959"/>
    <lineage>
        <taxon>Bacteria</taxon>
        <taxon>Bacillati</taxon>
        <taxon>Bacillota</taxon>
        <taxon>Bacilli</taxon>
        <taxon>Bacillales</taxon>
        <taxon>Bacillaceae</taxon>
        <taxon>Pseudogracilibacillus</taxon>
    </lineage>
</organism>
<dbReference type="InterPro" id="IPR047793">
    <property type="entry name" value="LiaF_C"/>
</dbReference>
<dbReference type="InterPro" id="IPR024425">
    <property type="entry name" value="LiaF-like_C"/>
</dbReference>
<dbReference type="PIRSF" id="PIRSF031509">
    <property type="entry name" value="Cell_wall_LiaF/YvqF"/>
    <property type="match status" value="1"/>
</dbReference>
<keyword evidence="4" id="KW-1185">Reference proteome</keyword>
<evidence type="ECO:0000256" key="1">
    <source>
        <dbReference type="SAM" id="Phobius"/>
    </source>
</evidence>
<accession>A0A2V3VW35</accession>
<dbReference type="InterPro" id="IPR016975">
    <property type="entry name" value="Cell_wall_LiaF"/>
</dbReference>
<gene>
    <name evidence="3" type="ORF">DFR56_1128</name>
</gene>